<evidence type="ECO:0000256" key="1">
    <source>
        <dbReference type="SAM" id="SignalP"/>
    </source>
</evidence>
<evidence type="ECO:0000313" key="3">
    <source>
        <dbReference type="Proteomes" id="UP001348817"/>
    </source>
</evidence>
<dbReference type="AlphaFoldDB" id="A0AAU9D2J4"/>
<dbReference type="Pfam" id="PF20583">
    <property type="entry name" value="DUF6786"/>
    <property type="match status" value="1"/>
</dbReference>
<feature type="signal peptide" evidence="1">
    <location>
        <begin position="1"/>
        <end position="23"/>
    </location>
</feature>
<keyword evidence="3" id="KW-1185">Reference proteome</keyword>
<dbReference type="KEGG" id="fax:FUAX_52360"/>
<name>A0AAU9D2J4_9BACT</name>
<reference evidence="2 3" key="1">
    <citation type="submission" date="2021-12" db="EMBL/GenBank/DDBJ databases">
        <title>Genome sequencing of bacteria with rrn-lacking chromosome and rrn-plasmid.</title>
        <authorList>
            <person name="Anda M."/>
            <person name="Iwasaki W."/>
        </authorList>
    </citation>
    <scope>NUCLEOTIDE SEQUENCE [LARGE SCALE GENOMIC DNA]</scope>
    <source>
        <strain evidence="2 3">DSM 100852</strain>
        <plasmid evidence="2 3">pFA6</plasmid>
    </source>
</reference>
<evidence type="ECO:0000313" key="2">
    <source>
        <dbReference type="EMBL" id="BDD12804.1"/>
    </source>
</evidence>
<protein>
    <submittedName>
        <fullName evidence="2">Uncharacterized protein</fullName>
    </submittedName>
</protein>
<sequence>MRKGILTLGIVALGLMGPLAAIAQNNYGKDLNFLKKHKDVIELKSDDGKSRVAIVADYQGRVMTSSAEGESGNSYGWLNYKLIESGEIQKHINALGGEDRFWLGPEGGQYAIFFKPGTRFVFEDWFTPASLDTEAFDVAFSKKDEAEFTRTIALQNYSGTDLKVDIRRNIKVYSKKEVEKNLRVKIGDKVSFVGYRSENTMKNVSGFDWKKDKGLLSIWILGMYNPSDRTNVVVPLKGKNPIVNSDYFGAVSPDRLTTKGKIAYFKGDGKSRGKIGVAPANTKPILGSYSADKGILTIVKFSFHNEKDYVNSQWKHQEHPYGGDVINSYNDGPVSEDGSQLGPFYELETSSSARELKNNESITHTHMTFHFEGDKTQLNKISKKLLGASLEEIENAL</sequence>
<dbReference type="RefSeq" id="WP_338395946.1">
    <property type="nucleotide sequence ID" value="NZ_AP025320.1"/>
</dbReference>
<gene>
    <name evidence="2" type="ORF">FUAX_52360</name>
</gene>
<accession>A0AAU9D2J4</accession>
<keyword evidence="1" id="KW-0732">Signal</keyword>
<keyword evidence="2" id="KW-0614">Plasmid</keyword>
<dbReference type="InterPro" id="IPR046713">
    <property type="entry name" value="DUF6786"/>
</dbReference>
<organism evidence="2 3">
    <name type="scientific">Fulvitalea axinellae</name>
    <dbReference type="NCBI Taxonomy" id="1182444"/>
    <lineage>
        <taxon>Bacteria</taxon>
        <taxon>Pseudomonadati</taxon>
        <taxon>Bacteroidota</taxon>
        <taxon>Cytophagia</taxon>
        <taxon>Cytophagales</taxon>
        <taxon>Persicobacteraceae</taxon>
        <taxon>Fulvitalea</taxon>
    </lineage>
</organism>
<geneLocation type="plasmid" evidence="2 3">
    <name>pFA6</name>
</geneLocation>
<proteinExistence type="predicted"/>
<feature type="chain" id="PRO_5043549504" evidence="1">
    <location>
        <begin position="24"/>
        <end position="397"/>
    </location>
</feature>
<dbReference type="EMBL" id="AP025320">
    <property type="protein sequence ID" value="BDD12804.1"/>
    <property type="molecule type" value="Genomic_DNA"/>
</dbReference>
<dbReference type="Proteomes" id="UP001348817">
    <property type="component" value="Plasmid pFA6"/>
</dbReference>